<dbReference type="InterPro" id="IPR000551">
    <property type="entry name" value="MerR-type_HTH_dom"/>
</dbReference>
<dbReference type="SUPFAM" id="SSF46955">
    <property type="entry name" value="Putative DNA-binding domain"/>
    <property type="match status" value="1"/>
</dbReference>
<reference evidence="5 6" key="1">
    <citation type="submission" date="2016-06" db="EMBL/GenBank/DDBJ databases">
        <authorList>
            <person name="Kjaerup R.B."/>
            <person name="Dalgaard T.S."/>
            <person name="Juul-Madsen H.R."/>
        </authorList>
    </citation>
    <scope>NUCLEOTIDE SEQUENCE [LARGE SCALE GENOMIC DNA]</scope>
    <source>
        <strain evidence="5 6">1127319.6</strain>
    </source>
</reference>
<dbReference type="Gene3D" id="1.10.1660.10">
    <property type="match status" value="1"/>
</dbReference>
<sequence>MRIGEVAAATGSSVRSLRYYEAQGLIAPQRRSNGYRDYHADTVEDVRRIRMLIDTGFGVRTIRQLLPCIDGSAVDMCPAIAAAIRQTLAEMDTRIGDLNIRRARIVQLLDGQ</sequence>
<dbReference type="PANTHER" id="PTHR30204:SF94">
    <property type="entry name" value="HEAVY METAL-DEPENDENT TRANSCRIPTIONAL REGULATOR HI_0293-RELATED"/>
    <property type="match status" value="1"/>
</dbReference>
<evidence type="ECO:0000313" key="5">
    <source>
        <dbReference type="EMBL" id="OBJ38538.1"/>
    </source>
</evidence>
<gene>
    <name evidence="5" type="ORF">A5630_29560</name>
</gene>
<dbReference type="InterPro" id="IPR047057">
    <property type="entry name" value="MerR_fam"/>
</dbReference>
<dbReference type="GO" id="GO:0003700">
    <property type="term" value="F:DNA-binding transcription factor activity"/>
    <property type="evidence" value="ECO:0007669"/>
    <property type="project" value="InterPro"/>
</dbReference>
<dbReference type="EMBL" id="LZLC01000197">
    <property type="protein sequence ID" value="OBJ38538.1"/>
    <property type="molecule type" value="Genomic_DNA"/>
</dbReference>
<dbReference type="PANTHER" id="PTHR30204">
    <property type="entry name" value="REDOX-CYCLING DRUG-SENSING TRANSCRIPTIONAL ACTIVATOR SOXR"/>
    <property type="match status" value="1"/>
</dbReference>
<evidence type="ECO:0000313" key="6">
    <source>
        <dbReference type="Proteomes" id="UP000093898"/>
    </source>
</evidence>
<evidence type="ECO:0000256" key="1">
    <source>
        <dbReference type="ARBA" id="ARBA00023015"/>
    </source>
</evidence>
<keyword evidence="3" id="KW-0804">Transcription</keyword>
<dbReference type="RefSeq" id="WP_029120075.1">
    <property type="nucleotide sequence ID" value="NZ_LZLC01000197.1"/>
</dbReference>
<dbReference type="GO" id="GO:0003677">
    <property type="term" value="F:DNA binding"/>
    <property type="evidence" value="ECO:0007669"/>
    <property type="project" value="UniProtKB-KW"/>
</dbReference>
<dbReference type="PROSITE" id="PS50937">
    <property type="entry name" value="HTH_MERR_2"/>
    <property type="match status" value="1"/>
</dbReference>
<dbReference type="AlphaFoldDB" id="A0A1A3GT58"/>
<dbReference type="OrthoDB" id="9808480at2"/>
<evidence type="ECO:0000256" key="2">
    <source>
        <dbReference type="ARBA" id="ARBA00023125"/>
    </source>
</evidence>
<organism evidence="5 6">
    <name type="scientific">Mycolicibacterium mucogenicum</name>
    <name type="common">Mycobacterium mucogenicum</name>
    <dbReference type="NCBI Taxonomy" id="56689"/>
    <lineage>
        <taxon>Bacteria</taxon>
        <taxon>Bacillati</taxon>
        <taxon>Actinomycetota</taxon>
        <taxon>Actinomycetes</taxon>
        <taxon>Mycobacteriales</taxon>
        <taxon>Mycobacteriaceae</taxon>
        <taxon>Mycolicibacterium</taxon>
    </lineage>
</organism>
<dbReference type="InterPro" id="IPR009061">
    <property type="entry name" value="DNA-bd_dom_put_sf"/>
</dbReference>
<name>A0A1A3GT58_MYCMU</name>
<dbReference type="PRINTS" id="PR00040">
    <property type="entry name" value="HTHMERR"/>
</dbReference>
<dbReference type="CDD" id="cd01282">
    <property type="entry name" value="HTH_MerR-like_sg3"/>
    <property type="match status" value="1"/>
</dbReference>
<keyword evidence="1" id="KW-0805">Transcription regulation</keyword>
<protein>
    <submittedName>
        <fullName evidence="5">MerR family transcriptional regulator</fullName>
    </submittedName>
</protein>
<dbReference type="Proteomes" id="UP000093898">
    <property type="component" value="Unassembled WGS sequence"/>
</dbReference>
<dbReference type="STRING" id="56689.GCA_001291445_03025"/>
<keyword evidence="2" id="KW-0238">DNA-binding</keyword>
<evidence type="ECO:0000259" key="4">
    <source>
        <dbReference type="PROSITE" id="PS50937"/>
    </source>
</evidence>
<comment type="caution">
    <text evidence="5">The sequence shown here is derived from an EMBL/GenBank/DDBJ whole genome shotgun (WGS) entry which is preliminary data.</text>
</comment>
<proteinExistence type="predicted"/>
<feature type="domain" description="HTH merR-type" evidence="4">
    <location>
        <begin position="1"/>
        <end position="68"/>
    </location>
</feature>
<accession>A0A1A3GT58</accession>
<dbReference type="Pfam" id="PF13411">
    <property type="entry name" value="MerR_1"/>
    <property type="match status" value="1"/>
</dbReference>
<dbReference type="SMART" id="SM00422">
    <property type="entry name" value="HTH_MERR"/>
    <property type="match status" value="1"/>
</dbReference>
<evidence type="ECO:0000256" key="3">
    <source>
        <dbReference type="ARBA" id="ARBA00023163"/>
    </source>
</evidence>